<accession>A0A4U8Q9B6</accession>
<evidence type="ECO:0000256" key="3">
    <source>
        <dbReference type="ARBA" id="ARBA00022777"/>
    </source>
</evidence>
<proteinExistence type="inferred from homology"/>
<organism evidence="5 6">
    <name type="scientific">Robinsoniella peoriensis</name>
    <dbReference type="NCBI Taxonomy" id="180332"/>
    <lineage>
        <taxon>Bacteria</taxon>
        <taxon>Bacillati</taxon>
        <taxon>Bacillota</taxon>
        <taxon>Clostridia</taxon>
        <taxon>Lachnospirales</taxon>
        <taxon>Lachnospiraceae</taxon>
        <taxon>Robinsoniella</taxon>
    </lineage>
</organism>
<dbReference type="InterPro" id="IPR029056">
    <property type="entry name" value="Ribokinase-like"/>
</dbReference>
<gene>
    <name evidence="5" type="primary">kdgK_1</name>
    <name evidence="5" type="ORF">DSM106044_01573</name>
</gene>
<keyword evidence="2 5" id="KW-0808">Transferase</keyword>
<dbReference type="PANTHER" id="PTHR43085:SF57">
    <property type="entry name" value="CARBOHYDRATE KINASE PFKB DOMAIN-CONTAINING PROTEIN"/>
    <property type="match status" value="1"/>
</dbReference>
<evidence type="ECO:0000313" key="6">
    <source>
        <dbReference type="Proteomes" id="UP000306509"/>
    </source>
</evidence>
<dbReference type="OrthoDB" id="9813569at2"/>
<sequence>MLCENFSEVKKDFDLLALGELLLRLSPLGNERLSRGDTFLKQMGGAELNVVSGASLLGLRTGIISKLPSNTIGSFAKNHVRFCGVSDDYLTYDESRDARLGIYYYEYGAYPRKPGIVYDRMNTSINKISIDDYPDSLYQSTRCFHTSGITLALSEGTCRTAIEMMKRFKAAGSLISFDVNFRANLWSGSQARDCIEQILPYVDIFFCSEDTAKLTFLKEGSIRDIMKSFTRDYPISIVASTQRIVHSPKIHTFGSVIYNAKEDAYYEEKPYENIEVVDRIGSGDAYISGVLYGLLAHSFDCRAALEYGNATSSTKNTIPGDLPSSDLAEIERIIQGHHSSIQTEMDR</sequence>
<evidence type="ECO:0000256" key="1">
    <source>
        <dbReference type="ARBA" id="ARBA00010688"/>
    </source>
</evidence>
<comment type="similarity">
    <text evidence="1">Belongs to the carbohydrate kinase PfkB family.</text>
</comment>
<dbReference type="EMBL" id="QGQD01000036">
    <property type="protein sequence ID" value="TLD01592.1"/>
    <property type="molecule type" value="Genomic_DNA"/>
</dbReference>
<dbReference type="InterPro" id="IPR050306">
    <property type="entry name" value="PfkB_Carbo_kinase"/>
</dbReference>
<dbReference type="SUPFAM" id="SSF53613">
    <property type="entry name" value="Ribokinase-like"/>
    <property type="match status" value="1"/>
</dbReference>
<dbReference type="CDD" id="cd01166">
    <property type="entry name" value="KdgK"/>
    <property type="match status" value="1"/>
</dbReference>
<protein>
    <submittedName>
        <fullName evidence="5">2-dehydro-3-deoxygluconokinase</fullName>
        <ecNumber evidence="5">2.7.1.45</ecNumber>
    </submittedName>
</protein>
<evidence type="ECO:0000313" key="5">
    <source>
        <dbReference type="EMBL" id="TLD01592.1"/>
    </source>
</evidence>
<dbReference type="Proteomes" id="UP000306509">
    <property type="component" value="Unassembled WGS sequence"/>
</dbReference>
<dbReference type="Pfam" id="PF00294">
    <property type="entry name" value="PfkB"/>
    <property type="match status" value="1"/>
</dbReference>
<keyword evidence="3 5" id="KW-0418">Kinase</keyword>
<dbReference type="EC" id="2.7.1.45" evidence="5"/>
<feature type="domain" description="Carbohydrate kinase PfkB" evidence="4">
    <location>
        <begin position="15"/>
        <end position="315"/>
    </location>
</feature>
<dbReference type="AlphaFoldDB" id="A0A4U8Q9B6"/>
<dbReference type="InterPro" id="IPR011611">
    <property type="entry name" value="PfkB_dom"/>
</dbReference>
<evidence type="ECO:0000256" key="2">
    <source>
        <dbReference type="ARBA" id="ARBA00022679"/>
    </source>
</evidence>
<dbReference type="PANTHER" id="PTHR43085">
    <property type="entry name" value="HEXOKINASE FAMILY MEMBER"/>
    <property type="match status" value="1"/>
</dbReference>
<comment type="caution">
    <text evidence="5">The sequence shown here is derived from an EMBL/GenBank/DDBJ whole genome shotgun (WGS) entry which is preliminary data.</text>
</comment>
<evidence type="ECO:0000259" key="4">
    <source>
        <dbReference type="Pfam" id="PF00294"/>
    </source>
</evidence>
<dbReference type="Gene3D" id="3.40.1190.20">
    <property type="match status" value="1"/>
</dbReference>
<keyword evidence="6" id="KW-1185">Reference proteome</keyword>
<reference evidence="5 6" key="1">
    <citation type="journal article" date="2019" name="Anaerobe">
        <title>Detection of Robinsoniella peoriensis in multiple bone samples of a trauma patient.</title>
        <authorList>
            <person name="Schrottner P."/>
            <person name="Hartwich K."/>
            <person name="Bunk B."/>
            <person name="Schober I."/>
            <person name="Helbig S."/>
            <person name="Rudolph W.W."/>
            <person name="Gunzer F."/>
        </authorList>
    </citation>
    <scope>NUCLEOTIDE SEQUENCE [LARGE SCALE GENOMIC DNA]</scope>
    <source>
        <strain evidence="5 6">DSM 106044</strain>
    </source>
</reference>
<name>A0A4U8Q9B6_9FIRM</name>
<dbReference type="GO" id="GO:0008673">
    <property type="term" value="F:2-dehydro-3-deoxygluconokinase activity"/>
    <property type="evidence" value="ECO:0007669"/>
    <property type="project" value="UniProtKB-EC"/>
</dbReference>
<dbReference type="RefSeq" id="WP_027295907.1">
    <property type="nucleotide sequence ID" value="NZ_CABMJZ010000018.1"/>
</dbReference>
<dbReference type="STRING" id="180332.GCA_000797495_04714"/>